<dbReference type="AlphaFoldDB" id="A0A4C1YHI7"/>
<protein>
    <submittedName>
        <fullName evidence="1">Uncharacterized protein</fullName>
    </submittedName>
</protein>
<comment type="caution">
    <text evidence="1">The sequence shown here is derived from an EMBL/GenBank/DDBJ whole genome shotgun (WGS) entry which is preliminary data.</text>
</comment>
<gene>
    <name evidence="1" type="ORF">EVAR_54857_1</name>
</gene>
<keyword evidence="2" id="KW-1185">Reference proteome</keyword>
<organism evidence="1 2">
    <name type="scientific">Eumeta variegata</name>
    <name type="common">Bagworm moth</name>
    <name type="synonym">Eumeta japonica</name>
    <dbReference type="NCBI Taxonomy" id="151549"/>
    <lineage>
        <taxon>Eukaryota</taxon>
        <taxon>Metazoa</taxon>
        <taxon>Ecdysozoa</taxon>
        <taxon>Arthropoda</taxon>
        <taxon>Hexapoda</taxon>
        <taxon>Insecta</taxon>
        <taxon>Pterygota</taxon>
        <taxon>Neoptera</taxon>
        <taxon>Endopterygota</taxon>
        <taxon>Lepidoptera</taxon>
        <taxon>Glossata</taxon>
        <taxon>Ditrysia</taxon>
        <taxon>Tineoidea</taxon>
        <taxon>Psychidae</taxon>
        <taxon>Oiketicinae</taxon>
        <taxon>Eumeta</taxon>
    </lineage>
</organism>
<dbReference type="EMBL" id="BGZK01001187">
    <property type="protein sequence ID" value="GBP73805.1"/>
    <property type="molecule type" value="Genomic_DNA"/>
</dbReference>
<evidence type="ECO:0000313" key="2">
    <source>
        <dbReference type="Proteomes" id="UP000299102"/>
    </source>
</evidence>
<accession>A0A4C1YHI7</accession>
<evidence type="ECO:0000313" key="1">
    <source>
        <dbReference type="EMBL" id="GBP73805.1"/>
    </source>
</evidence>
<dbReference type="Proteomes" id="UP000299102">
    <property type="component" value="Unassembled WGS sequence"/>
</dbReference>
<name>A0A4C1YHI7_EUMVA</name>
<reference evidence="1 2" key="1">
    <citation type="journal article" date="2019" name="Commun. Biol.">
        <title>The bagworm genome reveals a unique fibroin gene that provides high tensile strength.</title>
        <authorList>
            <person name="Kono N."/>
            <person name="Nakamura H."/>
            <person name="Ohtoshi R."/>
            <person name="Tomita M."/>
            <person name="Numata K."/>
            <person name="Arakawa K."/>
        </authorList>
    </citation>
    <scope>NUCLEOTIDE SEQUENCE [LARGE SCALE GENOMIC DNA]</scope>
</reference>
<proteinExistence type="predicted"/>
<sequence length="312" mass="34995">MRTPYIVFVPPEDVYIQDMNAAVPSPGLFYILGIQQLGTRRRGPCAPRADRTGIRHEVLKGKQRKSRQNQLFLQIFLINLEADADRATAGTLAEQSHTRLMGLALKPCTLVPQGQSAYPHRRWYLEPTAKILSKTIGQKLNLGLYLSISAMPRIDNVLVTADSHRVSRPCSAAALRKGALRVPARPRPYSTRRANGAGAGAATLFIRYSYHDCSYVAVNIHSSSHKNWCWRVSDPCALLFIRLARSIDTITFERSNRYADFIINFWFSCVGTTHPAEFTNANGLLVLNHNIVDFHSSTYKTSIKSKPDYESC</sequence>